<proteinExistence type="predicted"/>
<dbReference type="RefSeq" id="WP_115596415.1">
    <property type="nucleotide sequence ID" value="NZ_CP033929.1"/>
</dbReference>
<keyword evidence="3" id="KW-0547">Nucleotide-binding</keyword>
<protein>
    <submittedName>
        <fullName evidence="3">Predicted ATP-binding protein involved in virulence</fullName>
    </submittedName>
</protein>
<keyword evidence="4" id="KW-1185">Reference proteome</keyword>
<dbReference type="GeneID" id="303673710"/>
<dbReference type="EMBL" id="FTMF01000010">
    <property type="protein sequence ID" value="SIQ94425.1"/>
    <property type="molecule type" value="Genomic_DNA"/>
</dbReference>
<evidence type="ECO:0000256" key="1">
    <source>
        <dbReference type="SAM" id="Coils"/>
    </source>
</evidence>
<evidence type="ECO:0000313" key="3">
    <source>
        <dbReference type="EMBL" id="SUX43950.1"/>
    </source>
</evidence>
<dbReference type="KEGG" id="cil:EG358_08370"/>
<dbReference type="PANTHER" id="PTHR32182">
    <property type="entry name" value="DNA REPLICATION AND REPAIR PROTEIN RECF"/>
    <property type="match status" value="1"/>
</dbReference>
<keyword evidence="3" id="KW-0067">ATP-binding</keyword>
<keyword evidence="1" id="KW-0175">Coiled coil</keyword>
<dbReference type="SUPFAM" id="SSF52540">
    <property type="entry name" value="P-loop containing nucleoside triphosphate hydrolases"/>
    <property type="match status" value="1"/>
</dbReference>
<accession>A0A381FBK4</accession>
<reference evidence="3 5" key="2">
    <citation type="submission" date="2018-06" db="EMBL/GenBank/DDBJ databases">
        <authorList>
            <consortium name="Pathogen Informatics"/>
            <person name="Doyle S."/>
        </authorList>
    </citation>
    <scope>NUCLEOTIDE SEQUENCE [LARGE SCALE GENOMIC DNA]</scope>
    <source>
        <strain evidence="3 5">NCTC13560</strain>
    </source>
</reference>
<name>A0A381FBK4_9FLAO</name>
<evidence type="ECO:0000313" key="5">
    <source>
        <dbReference type="Proteomes" id="UP000255231"/>
    </source>
</evidence>
<dbReference type="GO" id="GO:0006302">
    <property type="term" value="P:double-strand break repair"/>
    <property type="evidence" value="ECO:0007669"/>
    <property type="project" value="TreeGrafter"/>
</dbReference>
<evidence type="ECO:0000313" key="4">
    <source>
        <dbReference type="Proteomes" id="UP000185725"/>
    </source>
</evidence>
<evidence type="ECO:0000313" key="2">
    <source>
        <dbReference type="EMBL" id="SIQ94425.1"/>
    </source>
</evidence>
<dbReference type="Proteomes" id="UP000185725">
    <property type="component" value="Unassembled WGS sequence"/>
</dbReference>
<dbReference type="PANTHER" id="PTHR32182:SF23">
    <property type="entry name" value="ATP BINDING PROTEIN"/>
    <property type="match status" value="1"/>
</dbReference>
<dbReference type="Proteomes" id="UP000255231">
    <property type="component" value="Unassembled WGS sequence"/>
</dbReference>
<dbReference type="InterPro" id="IPR027417">
    <property type="entry name" value="P-loop_NTPase"/>
</dbReference>
<dbReference type="OrthoDB" id="997844at2"/>
<dbReference type="AlphaFoldDB" id="A0A381FBK4"/>
<dbReference type="GO" id="GO:0000731">
    <property type="term" value="P:DNA synthesis involved in DNA repair"/>
    <property type="evidence" value="ECO:0007669"/>
    <property type="project" value="TreeGrafter"/>
</dbReference>
<gene>
    <name evidence="3" type="ORF">NCTC13560_02288</name>
    <name evidence="2" type="ORF">SAMN05421682_110108</name>
</gene>
<feature type="coiled-coil region" evidence="1">
    <location>
        <begin position="744"/>
        <end position="771"/>
    </location>
</feature>
<reference evidence="2 4" key="1">
    <citation type="submission" date="2017-01" db="EMBL/GenBank/DDBJ databases">
        <authorList>
            <person name="Varghese N."/>
            <person name="Submissions S."/>
        </authorList>
    </citation>
    <scope>NUCLEOTIDE SEQUENCE [LARGE SCALE GENOMIC DNA]</scope>
    <source>
        <strain evidence="2 4">ATCC 27950</strain>
    </source>
</reference>
<sequence>MNFKLLAIRPLKDCDSSFLKNLKENCFYRFYNEYDYKHIITDNTEISLIDLQNKTLQSNVNDLSQKKIDFHEVTKIKYIQEVPDSFYEENINVSAIVGKNGSGKSSILEFLYAFIFNISKKYKILKFGESTVNYNKINLEIYYFYNNSYYKISHKSLKSTIKIEVFKASADSKFLKATNIDEILFKFYSLVINYSIYSLNSKVSGKWVKTLFHKNDGYQSPIVINPFRTDGNVDVNNEYDLAQARLILNHFVIKNDTLIEGIQLKEVNYYLNIKKLQYIADDENDGKSDKLIIDDIINFLNLNNFGLSNNLSSLVDIIFANKKAVHSIKSLKQFLRTENIEKDFLVKNLSNDFKEKISYLCLLYIFKKLKRISYNYGEYEKYHFLFGSTVTEEILKKDISPFKLNFRKYIKHNNHEQYINFGKYVDKLLEFFKSYIKTHAVLNILNEDVYGRIKEILFSSQFDDDSDVNNVIDFIFDTLTTLINDNRVDLFSQYIVQLNRDKSHIAFKYKQAINYFLKNIFGLITVKPVVDENGQNIPDLYKIVIEKKFSGNDIYNIPISFFEPEILMYKQGEPYTFNRLSSGEQQMIHSMLNITYHLYNIKSVQQKGQKKKYNHINIIFDEVELYFHPEFQKNFISNLLQNLKSEEFKNFSFNVIFSTHSPFILSDIPTQNILRLNEGIPLIDSDKINSFGSNIHDLLADEFFLGGNTVGKFASDKIDKIINFLYCQYKIKEINNDIDKSYFSSETNDSLANLKKELEKELENFPKYESEEISKIIVMIGEPLISDKLTELFNEVFK</sequence>
<organism evidence="3 5">
    <name type="scientific">Chryseobacterium indoltheticum</name>
    <dbReference type="NCBI Taxonomy" id="254"/>
    <lineage>
        <taxon>Bacteria</taxon>
        <taxon>Pseudomonadati</taxon>
        <taxon>Bacteroidota</taxon>
        <taxon>Flavobacteriia</taxon>
        <taxon>Flavobacteriales</taxon>
        <taxon>Weeksellaceae</taxon>
        <taxon>Chryseobacterium group</taxon>
        <taxon>Chryseobacterium</taxon>
    </lineage>
</organism>
<dbReference type="EMBL" id="UFVS01000001">
    <property type="protein sequence ID" value="SUX43950.1"/>
    <property type="molecule type" value="Genomic_DNA"/>
</dbReference>
<dbReference type="GO" id="GO:0005524">
    <property type="term" value="F:ATP binding"/>
    <property type="evidence" value="ECO:0007669"/>
    <property type="project" value="UniProtKB-KW"/>
</dbReference>
<dbReference type="Gene3D" id="3.40.50.300">
    <property type="entry name" value="P-loop containing nucleotide triphosphate hydrolases"/>
    <property type="match status" value="2"/>
</dbReference>